<proteinExistence type="predicted"/>
<dbReference type="Pfam" id="PF03328">
    <property type="entry name" value="HpcH_HpaI"/>
    <property type="match status" value="1"/>
</dbReference>
<evidence type="ECO:0000313" key="6">
    <source>
        <dbReference type="Proteomes" id="UP001501581"/>
    </source>
</evidence>
<organism evidence="5 6">
    <name type="scientific">Nocardioides dubius</name>
    <dbReference type="NCBI Taxonomy" id="317019"/>
    <lineage>
        <taxon>Bacteria</taxon>
        <taxon>Bacillati</taxon>
        <taxon>Actinomycetota</taxon>
        <taxon>Actinomycetes</taxon>
        <taxon>Propionibacteriales</taxon>
        <taxon>Nocardioidaceae</taxon>
        <taxon>Nocardioides</taxon>
    </lineage>
</organism>
<comment type="cofactor">
    <cofactor evidence="1">
        <name>Mg(2+)</name>
        <dbReference type="ChEBI" id="CHEBI:18420"/>
    </cofactor>
</comment>
<evidence type="ECO:0000313" key="5">
    <source>
        <dbReference type="EMBL" id="GAA1108171.1"/>
    </source>
</evidence>
<dbReference type="RefSeq" id="WP_343995659.1">
    <property type="nucleotide sequence ID" value="NZ_BAAALG010000011.1"/>
</dbReference>
<dbReference type="PANTHER" id="PTHR32308:SF0">
    <property type="entry name" value="HPCH_HPAI ALDOLASE_CITRATE LYASE DOMAIN-CONTAINING PROTEIN"/>
    <property type="match status" value="1"/>
</dbReference>
<dbReference type="Gene3D" id="3.20.20.60">
    <property type="entry name" value="Phosphoenolpyruvate-binding domains"/>
    <property type="match status" value="1"/>
</dbReference>
<evidence type="ECO:0000256" key="1">
    <source>
        <dbReference type="ARBA" id="ARBA00001946"/>
    </source>
</evidence>
<name>A0ABP4EKN6_9ACTN</name>
<sequence>MTEMLARSALYVPGDAPDKLRKALDRGSDELIVDLEDAVQHANKPLARDTVATWLDALPETPVEVWVRVNPGEEREKDVRAVAGCPGLAGLVVAKVEEAAELHELDALLTSLGSSARVVPLLESANAVLNAREIARGPRVARLQIGEADLRADVGVVPGDDERELLFARSSVIFASAAAGIAAPMAPVSVQFRDLDAYRASTEALRRLGFMGRACIHPAQVPVANAVFTPGEDEVARAQALLARFDGGAAVGLDVDGRMVDEAVLRQARSVLARRRG</sequence>
<dbReference type="PANTHER" id="PTHR32308">
    <property type="entry name" value="LYASE BETA SUBUNIT, PUTATIVE (AFU_ORTHOLOGUE AFUA_4G13030)-RELATED"/>
    <property type="match status" value="1"/>
</dbReference>
<dbReference type="SUPFAM" id="SSF51621">
    <property type="entry name" value="Phosphoenolpyruvate/pyruvate domain"/>
    <property type="match status" value="1"/>
</dbReference>
<dbReference type="InterPro" id="IPR040442">
    <property type="entry name" value="Pyrv_kinase-like_dom_sf"/>
</dbReference>
<comment type="caution">
    <text evidence="5">The sequence shown here is derived from an EMBL/GenBank/DDBJ whole genome shotgun (WGS) entry which is preliminary data.</text>
</comment>
<dbReference type="Proteomes" id="UP001501581">
    <property type="component" value="Unassembled WGS sequence"/>
</dbReference>
<dbReference type="InterPro" id="IPR011206">
    <property type="entry name" value="Citrate_lyase_beta/mcl1/mcl2"/>
</dbReference>
<keyword evidence="3" id="KW-0460">Magnesium</keyword>
<dbReference type="GO" id="GO:0016829">
    <property type="term" value="F:lyase activity"/>
    <property type="evidence" value="ECO:0007669"/>
    <property type="project" value="UniProtKB-KW"/>
</dbReference>
<gene>
    <name evidence="5" type="ORF">GCM10009668_30360</name>
</gene>
<protein>
    <submittedName>
        <fullName evidence="5">CoA ester lyase</fullName>
    </submittedName>
</protein>
<dbReference type="PIRSF" id="PIRSF015582">
    <property type="entry name" value="Cit_lyase_B"/>
    <property type="match status" value="1"/>
</dbReference>
<accession>A0ABP4EKN6</accession>
<keyword evidence="2" id="KW-0479">Metal-binding</keyword>
<keyword evidence="6" id="KW-1185">Reference proteome</keyword>
<dbReference type="InterPro" id="IPR015813">
    <property type="entry name" value="Pyrv/PenolPyrv_kinase-like_dom"/>
</dbReference>
<dbReference type="InterPro" id="IPR005000">
    <property type="entry name" value="Aldolase/citrate-lyase_domain"/>
</dbReference>
<keyword evidence="5" id="KW-0456">Lyase</keyword>
<evidence type="ECO:0000256" key="2">
    <source>
        <dbReference type="ARBA" id="ARBA00022723"/>
    </source>
</evidence>
<dbReference type="EMBL" id="BAAALG010000011">
    <property type="protein sequence ID" value="GAA1108171.1"/>
    <property type="molecule type" value="Genomic_DNA"/>
</dbReference>
<feature type="domain" description="HpcH/HpaI aldolase/citrate lyase" evidence="4">
    <location>
        <begin position="7"/>
        <end position="218"/>
    </location>
</feature>
<evidence type="ECO:0000259" key="4">
    <source>
        <dbReference type="Pfam" id="PF03328"/>
    </source>
</evidence>
<reference evidence="6" key="1">
    <citation type="journal article" date="2019" name="Int. J. Syst. Evol. Microbiol.">
        <title>The Global Catalogue of Microorganisms (GCM) 10K type strain sequencing project: providing services to taxonomists for standard genome sequencing and annotation.</title>
        <authorList>
            <consortium name="The Broad Institute Genomics Platform"/>
            <consortium name="The Broad Institute Genome Sequencing Center for Infectious Disease"/>
            <person name="Wu L."/>
            <person name="Ma J."/>
        </authorList>
    </citation>
    <scope>NUCLEOTIDE SEQUENCE [LARGE SCALE GENOMIC DNA]</scope>
    <source>
        <strain evidence="6">JCM 13008</strain>
    </source>
</reference>
<evidence type="ECO:0000256" key="3">
    <source>
        <dbReference type="ARBA" id="ARBA00022842"/>
    </source>
</evidence>